<dbReference type="GO" id="GO:0005737">
    <property type="term" value="C:cytoplasm"/>
    <property type="evidence" value="ECO:0007669"/>
    <property type="project" value="UniProtKB-SubCell"/>
</dbReference>
<evidence type="ECO:0000256" key="3">
    <source>
        <dbReference type="ARBA" id="ARBA00022801"/>
    </source>
</evidence>
<feature type="binding site" evidence="8">
    <location>
        <position position="112"/>
    </location>
    <ligand>
        <name>tRNA</name>
        <dbReference type="ChEBI" id="CHEBI:17843"/>
    </ligand>
</feature>
<keyword evidence="3 8" id="KW-0378">Hydrolase</keyword>
<keyword evidence="8" id="KW-0963">Cytoplasm</keyword>
<dbReference type="AlphaFoldDB" id="A0AAW5EWX4"/>
<comment type="similarity">
    <text evidence="5 8">Belongs to the PTH family.</text>
</comment>
<dbReference type="PROSITE" id="PS01196">
    <property type="entry name" value="PEPT_TRNA_HYDROL_2"/>
    <property type="match status" value="1"/>
</dbReference>
<evidence type="ECO:0000313" key="9">
    <source>
        <dbReference type="EMBL" id="MCK0084754.1"/>
    </source>
</evidence>
<dbReference type="GO" id="GO:0000049">
    <property type="term" value="F:tRNA binding"/>
    <property type="evidence" value="ECO:0007669"/>
    <property type="project" value="UniProtKB-UniRule"/>
</dbReference>
<evidence type="ECO:0000256" key="1">
    <source>
        <dbReference type="ARBA" id="ARBA00013260"/>
    </source>
</evidence>
<comment type="function">
    <text evidence="8">Hydrolyzes ribosome-free peptidyl-tRNAs (with 1 or more amino acids incorporated), which drop off the ribosome during protein synthesis, or as a result of ribosome stalling.</text>
</comment>
<dbReference type="Gene3D" id="3.40.50.1470">
    <property type="entry name" value="Peptidyl-tRNA hydrolase"/>
    <property type="match status" value="1"/>
</dbReference>
<evidence type="ECO:0000313" key="10">
    <source>
        <dbReference type="Proteomes" id="UP001203136"/>
    </source>
</evidence>
<comment type="function">
    <text evidence="8">Catalyzes the release of premature peptidyl moieties from peptidyl-tRNA molecules trapped in stalled 50S ribosomal subunits, and thus maintains levels of free tRNAs and 50S ribosomes.</text>
</comment>
<evidence type="ECO:0000256" key="8">
    <source>
        <dbReference type="HAMAP-Rule" id="MF_00083"/>
    </source>
</evidence>
<dbReference type="GO" id="GO:0004045">
    <property type="term" value="F:peptidyl-tRNA hydrolase activity"/>
    <property type="evidence" value="ECO:0007669"/>
    <property type="project" value="UniProtKB-UniRule"/>
</dbReference>
<evidence type="ECO:0000256" key="2">
    <source>
        <dbReference type="ARBA" id="ARBA00022555"/>
    </source>
</evidence>
<evidence type="ECO:0000256" key="5">
    <source>
        <dbReference type="ARBA" id="ARBA00038063"/>
    </source>
</evidence>
<dbReference type="InterPro" id="IPR001328">
    <property type="entry name" value="Pept_tRNA_hydro"/>
</dbReference>
<sequence>MYIIAGLGNPGKEYAGSRHNVGFMTLDELADRYNIDVREKAHKALIGKGMIEGNKVILVKPQTYMNLSGESIRSVMDYYKTEPSEFIVIYDDISLEPGQIRIRKKGSAGGHNGIKNIIAHLGTQEFPRIRIGVGEKPARMDLADYVLGHFSKEEKDRMEQAFKDGAAAAVAMMNDGVDTAMNRFNGAARTVKKTAEKPETEV</sequence>
<dbReference type="EC" id="3.1.1.29" evidence="1 8"/>
<evidence type="ECO:0000256" key="4">
    <source>
        <dbReference type="ARBA" id="ARBA00022884"/>
    </source>
</evidence>
<dbReference type="FunFam" id="3.40.50.1470:FF:000001">
    <property type="entry name" value="Peptidyl-tRNA hydrolase"/>
    <property type="match status" value="1"/>
</dbReference>
<evidence type="ECO:0000256" key="6">
    <source>
        <dbReference type="ARBA" id="ARBA00048707"/>
    </source>
</evidence>
<gene>
    <name evidence="8 9" type="primary">pth</name>
    <name evidence="9" type="ORF">K5I21_02445</name>
</gene>
<comment type="subunit">
    <text evidence="8">Monomer.</text>
</comment>
<proteinExistence type="inferred from homology"/>
<dbReference type="SUPFAM" id="SSF53178">
    <property type="entry name" value="Peptidyl-tRNA hydrolase-like"/>
    <property type="match status" value="1"/>
</dbReference>
<dbReference type="NCBIfam" id="TIGR00447">
    <property type="entry name" value="pth"/>
    <property type="match status" value="1"/>
</dbReference>
<dbReference type="HAMAP" id="MF_00083">
    <property type="entry name" value="Pept_tRNA_hydro_bact"/>
    <property type="match status" value="1"/>
</dbReference>
<evidence type="ECO:0000256" key="7">
    <source>
        <dbReference type="ARBA" id="ARBA00050038"/>
    </source>
</evidence>
<feature type="binding site" evidence="8">
    <location>
        <position position="14"/>
    </location>
    <ligand>
        <name>tRNA</name>
        <dbReference type="ChEBI" id="CHEBI:17843"/>
    </ligand>
</feature>
<comment type="subcellular location">
    <subcellularLocation>
        <location evidence="8">Cytoplasm</location>
    </subcellularLocation>
</comment>
<dbReference type="EMBL" id="JAINVB010000001">
    <property type="protein sequence ID" value="MCK0084754.1"/>
    <property type="molecule type" value="Genomic_DNA"/>
</dbReference>
<dbReference type="CDD" id="cd00462">
    <property type="entry name" value="PTH"/>
    <property type="match status" value="1"/>
</dbReference>
<dbReference type="PANTHER" id="PTHR17224:SF1">
    <property type="entry name" value="PEPTIDYL-TRNA HYDROLASE"/>
    <property type="match status" value="1"/>
</dbReference>
<reference evidence="9" key="1">
    <citation type="journal article" date="2022" name="Cell Host Microbe">
        <title>Colonization of the live biotherapeutic product VE303 and modulation of the microbiota and metabolites in healthy volunteers.</title>
        <authorList>
            <person name="Dsouza M."/>
            <person name="Menon R."/>
            <person name="Crossette E."/>
            <person name="Bhattarai S.K."/>
            <person name="Schneider J."/>
            <person name="Kim Y.G."/>
            <person name="Reddy S."/>
            <person name="Caballero S."/>
            <person name="Felix C."/>
            <person name="Cornacchione L."/>
            <person name="Hendrickson J."/>
            <person name="Watson A.R."/>
            <person name="Minot S.S."/>
            <person name="Greenfield N."/>
            <person name="Schopf L."/>
            <person name="Szabady R."/>
            <person name="Patarroyo J."/>
            <person name="Smith W."/>
            <person name="Harrison P."/>
            <person name="Kuijper E.J."/>
            <person name="Kelly C.P."/>
            <person name="Olle B."/>
            <person name="Bobilev D."/>
            <person name="Silber J.L."/>
            <person name="Bucci V."/>
            <person name="Roberts B."/>
            <person name="Faith J."/>
            <person name="Norman J.M."/>
        </authorList>
    </citation>
    <scope>NUCLEOTIDE SEQUENCE</scope>
    <source>
        <strain evidence="9">VE303-04</strain>
    </source>
</reference>
<feature type="binding site" evidence="8">
    <location>
        <position position="66"/>
    </location>
    <ligand>
        <name>tRNA</name>
        <dbReference type="ChEBI" id="CHEBI:17843"/>
    </ligand>
</feature>
<feature type="site" description="Discriminates between blocked and unblocked aminoacyl-tRNA" evidence="8">
    <location>
        <position position="9"/>
    </location>
</feature>
<dbReference type="GO" id="GO:0006515">
    <property type="term" value="P:protein quality control for misfolded or incompletely synthesized proteins"/>
    <property type="evidence" value="ECO:0007669"/>
    <property type="project" value="UniProtKB-UniRule"/>
</dbReference>
<feature type="binding site" evidence="8">
    <location>
        <position position="64"/>
    </location>
    <ligand>
        <name>tRNA</name>
        <dbReference type="ChEBI" id="CHEBI:17843"/>
    </ligand>
</feature>
<dbReference type="InterPro" id="IPR036416">
    <property type="entry name" value="Pept_tRNA_hydro_sf"/>
</dbReference>
<dbReference type="InterPro" id="IPR018171">
    <property type="entry name" value="Pept_tRNA_hydro_CS"/>
</dbReference>
<feature type="active site" description="Proton acceptor" evidence="8">
    <location>
        <position position="19"/>
    </location>
</feature>
<dbReference type="RefSeq" id="WP_073930103.1">
    <property type="nucleotide sequence ID" value="NZ_CABHNX010000028.1"/>
</dbReference>
<keyword evidence="2 8" id="KW-0820">tRNA-binding</keyword>
<feature type="site" description="Stabilizes the basic form of H active site to accept a proton" evidence="8">
    <location>
        <position position="91"/>
    </location>
</feature>
<organism evidence="9 10">
    <name type="scientific">Clostridium symbiosum</name>
    <name type="common">Bacteroides symbiosus</name>
    <dbReference type="NCBI Taxonomy" id="1512"/>
    <lineage>
        <taxon>Bacteria</taxon>
        <taxon>Bacillati</taxon>
        <taxon>Bacillota</taxon>
        <taxon>Clostridia</taxon>
        <taxon>Lachnospirales</taxon>
        <taxon>Lachnospiraceae</taxon>
        <taxon>Otoolea</taxon>
    </lineage>
</organism>
<keyword evidence="4 8" id="KW-0694">RNA-binding</keyword>
<name>A0AAW5EWX4_CLOSY</name>
<dbReference type="Pfam" id="PF01195">
    <property type="entry name" value="Pept_tRNA_hydro"/>
    <property type="match status" value="1"/>
</dbReference>
<comment type="caution">
    <text evidence="9">The sequence shown here is derived from an EMBL/GenBank/DDBJ whole genome shotgun (WGS) entry which is preliminary data.</text>
</comment>
<protein>
    <recommendedName>
        <fullName evidence="7 8">Peptidyl-tRNA hydrolase</fullName>
        <shortName evidence="8">Pth</shortName>
        <ecNumber evidence="1 8">3.1.1.29</ecNumber>
    </recommendedName>
</protein>
<dbReference type="GO" id="GO:0072344">
    <property type="term" value="P:rescue of stalled ribosome"/>
    <property type="evidence" value="ECO:0007669"/>
    <property type="project" value="UniProtKB-UniRule"/>
</dbReference>
<dbReference type="Proteomes" id="UP001203136">
    <property type="component" value="Unassembled WGS sequence"/>
</dbReference>
<dbReference type="PANTHER" id="PTHR17224">
    <property type="entry name" value="PEPTIDYL-TRNA HYDROLASE"/>
    <property type="match status" value="1"/>
</dbReference>
<comment type="catalytic activity">
    <reaction evidence="6 8">
        <text>an N-acyl-L-alpha-aminoacyl-tRNA + H2O = an N-acyl-L-amino acid + a tRNA + H(+)</text>
        <dbReference type="Rhea" id="RHEA:54448"/>
        <dbReference type="Rhea" id="RHEA-COMP:10123"/>
        <dbReference type="Rhea" id="RHEA-COMP:13883"/>
        <dbReference type="ChEBI" id="CHEBI:15377"/>
        <dbReference type="ChEBI" id="CHEBI:15378"/>
        <dbReference type="ChEBI" id="CHEBI:59874"/>
        <dbReference type="ChEBI" id="CHEBI:78442"/>
        <dbReference type="ChEBI" id="CHEBI:138191"/>
        <dbReference type="EC" id="3.1.1.29"/>
    </reaction>
</comment>
<accession>A0AAW5EWX4</accession>